<proteinExistence type="predicted"/>
<reference evidence="1 2" key="1">
    <citation type="submission" date="2024-11" db="EMBL/GenBank/DDBJ databases">
        <title>Chromosome-level genome assembly of Eucalyptus globulus Labill. provides insights into its genome evolution.</title>
        <authorList>
            <person name="Li X."/>
        </authorList>
    </citation>
    <scope>NUCLEOTIDE SEQUENCE [LARGE SCALE GENOMIC DNA]</scope>
    <source>
        <strain evidence="1">CL2024</strain>
        <tissue evidence="1">Fresh tender leaves</tissue>
    </source>
</reference>
<comment type="caution">
    <text evidence="1">The sequence shown here is derived from an EMBL/GenBank/DDBJ whole genome shotgun (WGS) entry which is preliminary data.</text>
</comment>
<gene>
    <name evidence="1" type="ORF">ACJRO7_013997</name>
</gene>
<accession>A0ABD3KZN1</accession>
<organism evidence="1 2">
    <name type="scientific">Eucalyptus globulus</name>
    <name type="common">Tasmanian blue gum</name>
    <dbReference type="NCBI Taxonomy" id="34317"/>
    <lineage>
        <taxon>Eukaryota</taxon>
        <taxon>Viridiplantae</taxon>
        <taxon>Streptophyta</taxon>
        <taxon>Embryophyta</taxon>
        <taxon>Tracheophyta</taxon>
        <taxon>Spermatophyta</taxon>
        <taxon>Magnoliopsida</taxon>
        <taxon>eudicotyledons</taxon>
        <taxon>Gunneridae</taxon>
        <taxon>Pentapetalae</taxon>
        <taxon>rosids</taxon>
        <taxon>malvids</taxon>
        <taxon>Myrtales</taxon>
        <taxon>Myrtaceae</taxon>
        <taxon>Myrtoideae</taxon>
        <taxon>Eucalypteae</taxon>
        <taxon>Eucalyptus</taxon>
    </lineage>
</organism>
<evidence type="ECO:0000313" key="2">
    <source>
        <dbReference type="Proteomes" id="UP001634007"/>
    </source>
</evidence>
<dbReference type="AlphaFoldDB" id="A0ABD3KZN1"/>
<dbReference type="Proteomes" id="UP001634007">
    <property type="component" value="Unassembled WGS sequence"/>
</dbReference>
<evidence type="ECO:0000313" key="1">
    <source>
        <dbReference type="EMBL" id="KAL3744819.1"/>
    </source>
</evidence>
<sequence length="89" mass="9646">MADLVKGAAASRDVQSLLSSPNRDFLIRNNGDQVRLGSFLFLASPLSGKRREKESWVGVLVEAGRVLGAWGSFCEVPIFAREVLVPVMG</sequence>
<keyword evidence="2" id="KW-1185">Reference proteome</keyword>
<name>A0ABD3KZN1_EUCGL</name>
<protein>
    <submittedName>
        <fullName evidence="1">Uncharacterized protein</fullName>
    </submittedName>
</protein>
<dbReference type="EMBL" id="JBJKBG010000003">
    <property type="protein sequence ID" value="KAL3744819.1"/>
    <property type="molecule type" value="Genomic_DNA"/>
</dbReference>